<dbReference type="InterPro" id="IPR047951">
    <property type="entry name" value="Transpos_ISL3"/>
</dbReference>
<evidence type="ECO:0000313" key="3">
    <source>
        <dbReference type="EMBL" id="SFL94831.1"/>
    </source>
</evidence>
<sequence>MYVHSINDLLDLPELKIISVQKEMDTIEFGVKPCTSRQSCPTCRSKERVIRRGVAYRRKVRDLAAFGSKVFLHLPAIRLYCHSCKGSFVWNYESVEPKKKVTKRLERQAFSSITGATVKHAAALLQMPVTSLTRWFHRWMNTESQRIQKECREEAAARPTLVLGLDDFAIRKGHTYNTGLHDLRGETFLDVIPGRTKEELHDYVEKNPEWGTLQPTAVVLDLASSYHRFVKEIYPSAIRIADRCHVNRYVTEALQHVRKAEQKKLTPHEGRHLKRNHHLIGKRQDRLTERERRELSVLLSYSPLLHQPHAWKESFMQWYDESSSYKLAKKGFQRWLQDGVSIDHPAVKSCLKTMQTWQEEICNYHKSVIRMQPSKAKIIKSKRCSAGIPSLATPKGTSNAFCWSVMKRKFSIKQSRTYYGLDPKINEQKLFKLT</sequence>
<dbReference type="AlphaFoldDB" id="A0A1I4LV82"/>
<reference evidence="3 4" key="1">
    <citation type="submission" date="2016-10" db="EMBL/GenBank/DDBJ databases">
        <authorList>
            <person name="de Groot N.N."/>
        </authorList>
    </citation>
    <scope>NUCLEOTIDE SEQUENCE [LARGE SCALE GENOMIC DNA]</scope>
    <source>
        <strain evidence="3 4">CGMCC 1.6134</strain>
    </source>
</reference>
<dbReference type="Proteomes" id="UP000199668">
    <property type="component" value="Unassembled WGS sequence"/>
</dbReference>
<dbReference type="STRING" id="266892.SAMN04488054_10911"/>
<gene>
    <name evidence="3" type="ORF">SAMN04488054_10911</name>
</gene>
<evidence type="ECO:0000313" key="4">
    <source>
        <dbReference type="Proteomes" id="UP000199668"/>
    </source>
</evidence>
<name>A0A1I4LV82_9BACI</name>
<organism evidence="3 4">
    <name type="scientific">Salibacterium qingdaonense</name>
    <dbReference type="NCBI Taxonomy" id="266892"/>
    <lineage>
        <taxon>Bacteria</taxon>
        <taxon>Bacillati</taxon>
        <taxon>Bacillota</taxon>
        <taxon>Bacilli</taxon>
        <taxon>Bacillales</taxon>
        <taxon>Bacillaceae</taxon>
    </lineage>
</organism>
<protein>
    <submittedName>
        <fullName evidence="3">Transposase</fullName>
    </submittedName>
</protein>
<dbReference type="EMBL" id="FOTY01000009">
    <property type="protein sequence ID" value="SFL94831.1"/>
    <property type="molecule type" value="Genomic_DNA"/>
</dbReference>
<evidence type="ECO:0000259" key="1">
    <source>
        <dbReference type="Pfam" id="PF01610"/>
    </source>
</evidence>
<accession>A0A1I4LV82</accession>
<dbReference type="PANTHER" id="PTHR33498:SF1">
    <property type="entry name" value="TRANSPOSASE FOR INSERTION SEQUENCE ELEMENT IS1557"/>
    <property type="match status" value="1"/>
</dbReference>
<dbReference type="Pfam" id="PF14690">
    <property type="entry name" value="Zn_ribbon_ISL3"/>
    <property type="match status" value="1"/>
</dbReference>
<keyword evidence="4" id="KW-1185">Reference proteome</keyword>
<proteinExistence type="predicted"/>
<dbReference type="NCBIfam" id="NF033550">
    <property type="entry name" value="transpos_ISL3"/>
    <property type="match status" value="1"/>
</dbReference>
<dbReference type="InterPro" id="IPR002560">
    <property type="entry name" value="Transposase_DDE"/>
</dbReference>
<dbReference type="InterPro" id="IPR029261">
    <property type="entry name" value="Transposase_Znf"/>
</dbReference>
<dbReference type="Pfam" id="PF01610">
    <property type="entry name" value="DDE_Tnp_ISL3"/>
    <property type="match status" value="1"/>
</dbReference>
<dbReference type="PANTHER" id="PTHR33498">
    <property type="entry name" value="TRANSPOSASE FOR INSERTION SEQUENCE ELEMENT IS1557"/>
    <property type="match status" value="1"/>
</dbReference>
<feature type="domain" description="Transposase IS204/IS1001/IS1096/IS1165 zinc-finger" evidence="2">
    <location>
        <begin position="37"/>
        <end position="84"/>
    </location>
</feature>
<evidence type="ECO:0000259" key="2">
    <source>
        <dbReference type="Pfam" id="PF14690"/>
    </source>
</evidence>
<feature type="domain" description="Transposase IS204/IS1001/IS1096/IS1165 DDE" evidence="1">
    <location>
        <begin position="163"/>
        <end position="367"/>
    </location>
</feature>